<gene>
    <name evidence="3" type="ORF">HU200_058999</name>
</gene>
<proteinExistence type="predicted"/>
<dbReference type="OrthoDB" id="693145at2759"/>
<evidence type="ECO:0000256" key="2">
    <source>
        <dbReference type="SAM" id="MobiDB-lite"/>
    </source>
</evidence>
<dbReference type="PANTHER" id="PTHR35099:SF22">
    <property type="entry name" value="BZIP DOMAIN-CONTAINING PROTEIN"/>
    <property type="match status" value="1"/>
</dbReference>
<accession>A0A835E1C8</accession>
<feature type="compositionally biased region" description="Basic and acidic residues" evidence="2">
    <location>
        <begin position="334"/>
        <end position="343"/>
    </location>
</feature>
<evidence type="ECO:0000313" key="3">
    <source>
        <dbReference type="EMBL" id="KAF8658541.1"/>
    </source>
</evidence>
<reference evidence="3" key="1">
    <citation type="submission" date="2020-07" db="EMBL/GenBank/DDBJ databases">
        <title>Genome sequence and genetic diversity analysis of an under-domesticated orphan crop, white fonio (Digitaria exilis).</title>
        <authorList>
            <person name="Bennetzen J.L."/>
            <person name="Chen S."/>
            <person name="Ma X."/>
            <person name="Wang X."/>
            <person name="Yssel A.E.J."/>
            <person name="Chaluvadi S.R."/>
            <person name="Johnson M."/>
            <person name="Gangashetty P."/>
            <person name="Hamidou F."/>
            <person name="Sanogo M.D."/>
            <person name="Zwaenepoel A."/>
            <person name="Wallace J."/>
            <person name="Van De Peer Y."/>
            <person name="Van Deynze A."/>
        </authorList>
    </citation>
    <scope>NUCLEOTIDE SEQUENCE</scope>
    <source>
        <tissue evidence="3">Leaves</tissue>
    </source>
</reference>
<comment type="caution">
    <text evidence="3">The sequence shown here is derived from an EMBL/GenBank/DDBJ whole genome shotgun (WGS) entry which is preliminary data.</text>
</comment>
<feature type="region of interest" description="Disordered" evidence="2">
    <location>
        <begin position="321"/>
        <end position="361"/>
    </location>
</feature>
<evidence type="ECO:0000256" key="1">
    <source>
        <dbReference type="SAM" id="Coils"/>
    </source>
</evidence>
<dbReference type="AlphaFoldDB" id="A0A835E1C8"/>
<feature type="region of interest" description="Disordered" evidence="2">
    <location>
        <begin position="192"/>
        <end position="212"/>
    </location>
</feature>
<protein>
    <submittedName>
        <fullName evidence="3">Uncharacterized protein</fullName>
    </submittedName>
</protein>
<sequence>MAAVDAESCAVVATAADIICSLRGADLAGWTPPWRKVDAGAPALPSACDGRQEAGEEEGGDTRGLAAWPAMARGKRSRSRRAGSPSASGSVSAGAAAAAKEDVEEKNKTKNQGRRGGGVRGSPASPLDYSGGSGSGASTSGGEDGAFCSQPPPSTAAAAVVFHSAAAPSAATATAAAAAPNKVRTCVGGLAGRRSILPVPPPRPAGQRPRKKMRLPEIQHLVVSLSVENDALRKEMKELQRACTALSKENGKLEVSDTSSVFEPPFLVYLKASVMTDDTKLSKLQLQGLEVQISLLKKPWSLLTYFLLTILQTRLDHSSKRKGVISTGNNKGKPQPDHQHAAEQEAQNGFALPDLNLPADA</sequence>
<dbReference type="EMBL" id="JACEFO010002479">
    <property type="protein sequence ID" value="KAF8658541.1"/>
    <property type="molecule type" value="Genomic_DNA"/>
</dbReference>
<keyword evidence="1" id="KW-0175">Coiled coil</keyword>
<dbReference type="PANTHER" id="PTHR35099">
    <property type="entry name" value="OS02G0182700 PROTEIN"/>
    <property type="match status" value="1"/>
</dbReference>
<feature type="coiled-coil region" evidence="1">
    <location>
        <begin position="222"/>
        <end position="256"/>
    </location>
</feature>
<evidence type="ECO:0000313" key="4">
    <source>
        <dbReference type="Proteomes" id="UP000636709"/>
    </source>
</evidence>
<dbReference type="Proteomes" id="UP000636709">
    <property type="component" value="Unassembled WGS sequence"/>
</dbReference>
<feature type="region of interest" description="Disordered" evidence="2">
    <location>
        <begin position="38"/>
        <end position="153"/>
    </location>
</feature>
<keyword evidence="4" id="KW-1185">Reference proteome</keyword>
<feature type="compositionally biased region" description="Low complexity" evidence="2">
    <location>
        <begin position="82"/>
        <end position="98"/>
    </location>
</feature>
<feature type="compositionally biased region" description="Basic and acidic residues" evidence="2">
    <location>
        <begin position="99"/>
        <end position="108"/>
    </location>
</feature>
<organism evidence="3 4">
    <name type="scientific">Digitaria exilis</name>
    <dbReference type="NCBI Taxonomy" id="1010633"/>
    <lineage>
        <taxon>Eukaryota</taxon>
        <taxon>Viridiplantae</taxon>
        <taxon>Streptophyta</taxon>
        <taxon>Embryophyta</taxon>
        <taxon>Tracheophyta</taxon>
        <taxon>Spermatophyta</taxon>
        <taxon>Magnoliopsida</taxon>
        <taxon>Liliopsida</taxon>
        <taxon>Poales</taxon>
        <taxon>Poaceae</taxon>
        <taxon>PACMAD clade</taxon>
        <taxon>Panicoideae</taxon>
        <taxon>Panicodae</taxon>
        <taxon>Paniceae</taxon>
        <taxon>Anthephorinae</taxon>
        <taxon>Digitaria</taxon>
    </lineage>
</organism>
<name>A0A835E1C8_9POAL</name>